<keyword evidence="3" id="KW-1185">Reference proteome</keyword>
<reference evidence="2 3" key="1">
    <citation type="submission" date="2024-03" db="EMBL/GenBank/DDBJ databases">
        <title>Human intestinal bacterial collection.</title>
        <authorList>
            <person name="Pauvert C."/>
            <person name="Hitch T.C.A."/>
            <person name="Clavel T."/>
        </authorList>
    </citation>
    <scope>NUCLEOTIDE SEQUENCE [LARGE SCALE GENOMIC DNA]</scope>
    <source>
        <strain evidence="2 3">CLA-AP-H18</strain>
    </source>
</reference>
<proteinExistence type="predicted"/>
<evidence type="ECO:0000259" key="1">
    <source>
        <dbReference type="Pfam" id="PF13186"/>
    </source>
</evidence>
<dbReference type="InterPro" id="IPR013785">
    <property type="entry name" value="Aldolase_TIM"/>
</dbReference>
<comment type="caution">
    <text evidence="2">The sequence shown here is derived from an EMBL/GenBank/DDBJ whole genome shotgun (WGS) entry which is preliminary data.</text>
</comment>
<accession>A0ABV1HV49</accession>
<evidence type="ECO:0000313" key="2">
    <source>
        <dbReference type="EMBL" id="MEQ2566009.1"/>
    </source>
</evidence>
<dbReference type="RefSeq" id="WP_211148263.1">
    <property type="nucleotide sequence ID" value="NZ_JBBMEY010000028.1"/>
</dbReference>
<dbReference type="EMBL" id="JBBMFI010000026">
    <property type="protein sequence ID" value="MEQ2566009.1"/>
    <property type="molecule type" value="Genomic_DNA"/>
</dbReference>
<dbReference type="Pfam" id="PF13186">
    <property type="entry name" value="SPASM"/>
    <property type="match status" value="1"/>
</dbReference>
<organism evidence="2 3">
    <name type="scientific">Ruminococcoides intestinihominis</name>
    <dbReference type="NCBI Taxonomy" id="3133161"/>
    <lineage>
        <taxon>Bacteria</taxon>
        <taxon>Bacillati</taxon>
        <taxon>Bacillota</taxon>
        <taxon>Clostridia</taxon>
        <taxon>Eubacteriales</taxon>
        <taxon>Oscillospiraceae</taxon>
        <taxon>Ruminococcoides</taxon>
    </lineage>
</organism>
<dbReference type="Gene3D" id="3.20.20.70">
    <property type="entry name" value="Aldolase class I"/>
    <property type="match status" value="1"/>
</dbReference>
<dbReference type="InterPro" id="IPR023885">
    <property type="entry name" value="4Fe4S-binding_SPASM_dom"/>
</dbReference>
<gene>
    <name evidence="2" type="ORF">ABFO16_07120</name>
</gene>
<name>A0ABV1HV49_9FIRM</name>
<feature type="domain" description="4Fe4S-binding SPASM" evidence="1">
    <location>
        <begin position="17"/>
        <end position="65"/>
    </location>
</feature>
<dbReference type="Proteomes" id="UP001478133">
    <property type="component" value="Unassembled WGS sequence"/>
</dbReference>
<sequence>MAAGYMPESCGMSGKCNCYFVVEGNGNVYPCDFYCTDEWKLGTIDDDFNNLIKSDKAKNFVSCSLPINDKC</sequence>
<dbReference type="NCBIfam" id="TIGR04085">
    <property type="entry name" value="rSAM_more_4Fe4S"/>
    <property type="match status" value="1"/>
</dbReference>
<evidence type="ECO:0000313" key="3">
    <source>
        <dbReference type="Proteomes" id="UP001478133"/>
    </source>
</evidence>
<protein>
    <submittedName>
        <fullName evidence="2">SPASM domain-containing protein</fullName>
    </submittedName>
</protein>